<feature type="region of interest" description="Disordered" evidence="6">
    <location>
        <begin position="75"/>
        <end position="116"/>
    </location>
</feature>
<sequence length="302" mass="32716">MRSRTLTAVHDAILEDLVFPSEIVGKRIRVNLGGSRLIKVHLDKVQQNNVEHKVETFSGVYKKLMDKDVNFEFPEFQSKGGSRQPHCLLQQDSDTSVPPTPEPQPPTQSHENAGEARRLWPPEAKLKLAPSSPRGPAWADTCGLSWIAPHVQPRVRSPPAPSLARRLGRCQLLQALTPAEGQGMSVGAVLGLEAAEHIPLCDAAHVAWLPQPPFPSLGMGMPASWRACAGLLSVSSVKKTTTMIVIGRMTDFGLGRLAEDTYVLFSPGPGGLTISPEDPLAQRFMSPRSLDQGGSQGDLEHV</sequence>
<dbReference type="Pfam" id="PF01251">
    <property type="entry name" value="Ribosomal_S7e"/>
    <property type="match status" value="1"/>
</dbReference>
<gene>
    <name evidence="7" type="ORF">P7K49_030686</name>
</gene>
<evidence type="ECO:0000256" key="5">
    <source>
        <dbReference type="ARBA" id="ARBA00035404"/>
    </source>
</evidence>
<protein>
    <recommendedName>
        <fullName evidence="4">Small ribosomal subunit protein eS7</fullName>
    </recommendedName>
    <alternativeName>
        <fullName evidence="5">40S ribosomal protein S7</fullName>
    </alternativeName>
</protein>
<evidence type="ECO:0000256" key="4">
    <source>
        <dbReference type="ARBA" id="ARBA00035279"/>
    </source>
</evidence>
<organism evidence="7 8">
    <name type="scientific">Saguinus oedipus</name>
    <name type="common">Cotton-top tamarin</name>
    <name type="synonym">Oedipomidas oedipus</name>
    <dbReference type="NCBI Taxonomy" id="9490"/>
    <lineage>
        <taxon>Eukaryota</taxon>
        <taxon>Metazoa</taxon>
        <taxon>Chordata</taxon>
        <taxon>Craniata</taxon>
        <taxon>Vertebrata</taxon>
        <taxon>Euteleostomi</taxon>
        <taxon>Mammalia</taxon>
        <taxon>Eutheria</taxon>
        <taxon>Euarchontoglires</taxon>
        <taxon>Primates</taxon>
        <taxon>Haplorrhini</taxon>
        <taxon>Platyrrhini</taxon>
        <taxon>Cebidae</taxon>
        <taxon>Callitrichinae</taxon>
        <taxon>Saguinus</taxon>
    </lineage>
</organism>
<evidence type="ECO:0000256" key="6">
    <source>
        <dbReference type="SAM" id="MobiDB-lite"/>
    </source>
</evidence>
<evidence type="ECO:0000256" key="2">
    <source>
        <dbReference type="ARBA" id="ARBA00022980"/>
    </source>
</evidence>
<keyword evidence="2" id="KW-0689">Ribosomal protein</keyword>
<evidence type="ECO:0000313" key="7">
    <source>
        <dbReference type="EMBL" id="KAK2091402.1"/>
    </source>
</evidence>
<evidence type="ECO:0000313" key="8">
    <source>
        <dbReference type="Proteomes" id="UP001266305"/>
    </source>
</evidence>
<reference evidence="7 8" key="1">
    <citation type="submission" date="2023-05" db="EMBL/GenBank/DDBJ databases">
        <title>B98-5 Cell Line De Novo Hybrid Assembly: An Optical Mapping Approach.</title>
        <authorList>
            <person name="Kananen K."/>
            <person name="Auerbach J.A."/>
            <person name="Kautto E."/>
            <person name="Blachly J.S."/>
        </authorList>
    </citation>
    <scope>NUCLEOTIDE SEQUENCE [LARGE SCALE GENOMIC DNA]</scope>
    <source>
        <strain evidence="7">B95-8</strain>
        <tissue evidence="7">Cell line</tissue>
    </source>
</reference>
<dbReference type="PANTHER" id="PTHR11278">
    <property type="entry name" value="40S RIBOSOMAL PROTEIN S7"/>
    <property type="match status" value="1"/>
</dbReference>
<evidence type="ECO:0000256" key="3">
    <source>
        <dbReference type="ARBA" id="ARBA00023274"/>
    </source>
</evidence>
<accession>A0ABQ9U4X5</accession>
<proteinExistence type="inferred from homology"/>
<dbReference type="PANTHER" id="PTHR11278:SF5">
    <property type="entry name" value="SMALL RIBOSOMAL SUBUNIT PROTEIN ES7"/>
    <property type="match status" value="1"/>
</dbReference>
<comment type="similarity">
    <text evidence="1">Belongs to the eukaryotic ribosomal protein eS7 family.</text>
</comment>
<keyword evidence="3" id="KW-0687">Ribonucleoprotein</keyword>
<comment type="caution">
    <text evidence="7">The sequence shown here is derived from an EMBL/GenBank/DDBJ whole genome shotgun (WGS) entry which is preliminary data.</text>
</comment>
<name>A0ABQ9U4X5_SAGOE</name>
<dbReference type="InterPro" id="IPR000554">
    <property type="entry name" value="Ribosomal_eS7"/>
</dbReference>
<dbReference type="EMBL" id="JASSZA010000016">
    <property type="protein sequence ID" value="KAK2091402.1"/>
    <property type="molecule type" value="Genomic_DNA"/>
</dbReference>
<dbReference type="Proteomes" id="UP001266305">
    <property type="component" value="Unassembled WGS sequence"/>
</dbReference>
<keyword evidence="8" id="KW-1185">Reference proteome</keyword>
<evidence type="ECO:0000256" key="1">
    <source>
        <dbReference type="ARBA" id="ARBA00007820"/>
    </source>
</evidence>